<proteinExistence type="predicted"/>
<feature type="compositionally biased region" description="Polar residues" evidence="2">
    <location>
        <begin position="165"/>
        <end position="178"/>
    </location>
</feature>
<dbReference type="EMBL" id="LWBP01000078">
    <property type="protein sequence ID" value="OQP65139.1"/>
    <property type="molecule type" value="Genomic_DNA"/>
</dbReference>
<feature type="compositionally biased region" description="Low complexity" evidence="2">
    <location>
        <begin position="271"/>
        <end position="285"/>
    </location>
</feature>
<organism evidence="5 6">
    <name type="scientific">Niastella populi</name>
    <dbReference type="NCBI Taxonomy" id="550983"/>
    <lineage>
        <taxon>Bacteria</taxon>
        <taxon>Pseudomonadati</taxon>
        <taxon>Bacteroidota</taxon>
        <taxon>Chitinophagia</taxon>
        <taxon>Chitinophagales</taxon>
        <taxon>Chitinophagaceae</taxon>
        <taxon>Niastella</taxon>
    </lineage>
</organism>
<feature type="compositionally biased region" description="Polar residues" evidence="2">
    <location>
        <begin position="229"/>
        <end position="251"/>
    </location>
</feature>
<comment type="caution">
    <text evidence="5">The sequence shown here is derived from an EMBL/GenBank/DDBJ whole genome shotgun (WGS) entry which is preliminary data.</text>
</comment>
<evidence type="ECO:0000313" key="6">
    <source>
        <dbReference type="Proteomes" id="UP000192276"/>
    </source>
</evidence>
<dbReference type="InterPro" id="IPR011250">
    <property type="entry name" value="OMP/PagP_B-barrel"/>
</dbReference>
<feature type="compositionally biased region" description="Basic and acidic residues" evidence="2">
    <location>
        <begin position="299"/>
        <end position="318"/>
    </location>
</feature>
<name>A0A1V9G3D5_9BACT</name>
<dbReference type="Proteomes" id="UP000192276">
    <property type="component" value="Unassembled WGS sequence"/>
</dbReference>
<feature type="compositionally biased region" description="Polar residues" evidence="2">
    <location>
        <begin position="114"/>
        <end position="123"/>
    </location>
</feature>
<keyword evidence="3" id="KW-0812">Transmembrane</keyword>
<evidence type="ECO:0000313" key="5">
    <source>
        <dbReference type="EMBL" id="OQP65139.1"/>
    </source>
</evidence>
<gene>
    <name evidence="5" type="ORF">A4R26_15675</name>
</gene>
<reference evidence="6" key="1">
    <citation type="submission" date="2016-04" db="EMBL/GenBank/DDBJ databases">
        <authorList>
            <person name="Chen L."/>
            <person name="Zhuang W."/>
            <person name="Wang G."/>
        </authorList>
    </citation>
    <scope>NUCLEOTIDE SEQUENCE [LARGE SCALE GENOMIC DNA]</scope>
    <source>
        <strain evidence="6">208</strain>
    </source>
</reference>
<dbReference type="InterPro" id="IPR027385">
    <property type="entry name" value="Beta-barrel_OMP"/>
</dbReference>
<feature type="domain" description="Outer membrane protein beta-barrel" evidence="4">
    <location>
        <begin position="325"/>
        <end position="490"/>
    </location>
</feature>
<evidence type="ECO:0000259" key="4">
    <source>
        <dbReference type="Pfam" id="PF13505"/>
    </source>
</evidence>
<evidence type="ECO:0000256" key="1">
    <source>
        <dbReference type="ARBA" id="ARBA00022729"/>
    </source>
</evidence>
<protein>
    <recommendedName>
        <fullName evidence="4">Outer membrane protein beta-barrel domain-containing protein</fullName>
    </recommendedName>
</protein>
<feature type="compositionally biased region" description="Polar residues" evidence="2">
    <location>
        <begin position="210"/>
        <end position="220"/>
    </location>
</feature>
<dbReference type="Pfam" id="PF13505">
    <property type="entry name" value="OMP_b-brl"/>
    <property type="match status" value="1"/>
</dbReference>
<keyword evidence="3" id="KW-1133">Transmembrane helix</keyword>
<dbReference type="OrthoDB" id="1523584at2"/>
<dbReference type="SUPFAM" id="SSF56925">
    <property type="entry name" value="OMPA-like"/>
    <property type="match status" value="1"/>
</dbReference>
<keyword evidence="6" id="KW-1185">Reference proteome</keyword>
<dbReference type="STRING" id="550983.A4R26_15675"/>
<feature type="region of interest" description="Disordered" evidence="2">
    <location>
        <begin position="107"/>
        <end position="318"/>
    </location>
</feature>
<feature type="transmembrane region" description="Helical" evidence="3">
    <location>
        <begin position="49"/>
        <end position="68"/>
    </location>
</feature>
<dbReference type="RefSeq" id="WP_081163467.1">
    <property type="nucleotide sequence ID" value="NZ_LWBP01000078.1"/>
</dbReference>
<accession>A0A1V9G3D5</accession>
<feature type="compositionally biased region" description="Polar residues" evidence="2">
    <location>
        <begin position="131"/>
        <end position="152"/>
    </location>
</feature>
<feature type="compositionally biased region" description="Polar residues" evidence="2">
    <location>
        <begin position="259"/>
        <end position="270"/>
    </location>
</feature>
<keyword evidence="3" id="KW-0472">Membrane</keyword>
<dbReference type="AlphaFoldDB" id="A0A1V9G3D5"/>
<keyword evidence="1" id="KW-0732">Signal</keyword>
<evidence type="ECO:0000256" key="2">
    <source>
        <dbReference type="SAM" id="MobiDB-lite"/>
    </source>
</evidence>
<sequence>MYPLHDKDLDRLSREASEHFEVEPGASGWASLEMRLDSELPQKKKKRRFLFWLFFISATTGGALIGILKYQPATPLEKNVTGVVSPAGKAVPAPPDAPVQNPARANITDAVPGKSTTGNNTPVAPSRADATPQTVTGGARPVNTSPNPTTAPVTVKEIPVPAAPVNTTPGKNSTQTFAKTDKNNTSKPGTKRQGVIKTPLDLNYAPIERGNNTNSAATITKKSKRKPGKQQSITAGQHQQTIQPGNNSTPGPDTKITAEDQQVTASQPDQTNASTPQQPATTAAAAEKKDAATGVVADSTKKEEAPVVKKESDRKQDRKVKGLELGVMAGPDLTTANFGGAYKTGYNFGLQAGYRLSNRWSVNTGIIYTKKFYKADSQDFHYKMPWNYKLKNVEGNCSMWEIPVNVRYDFSYNDKRRWFASTGLSTYLMDKEYYDIYYTYNGNPNYPPYPYASDSNSNYFFSIWNLSAGMERSLGKHFSIQAEPYLKIPLKGLGAGTMRMTSYGILFTLKYKPTFNSKRSGTGK</sequence>
<evidence type="ECO:0000256" key="3">
    <source>
        <dbReference type="SAM" id="Phobius"/>
    </source>
</evidence>
<dbReference type="Gene3D" id="2.40.160.20">
    <property type="match status" value="1"/>
</dbReference>